<proteinExistence type="predicted"/>
<reference evidence="1" key="1">
    <citation type="submission" date="2018-11" db="EMBL/GenBank/DDBJ databases">
        <authorList>
            <consortium name="Pathogen Informatics"/>
        </authorList>
    </citation>
    <scope>NUCLEOTIDE SEQUENCE</scope>
</reference>
<name>A0A448X4I7_9PLAT</name>
<evidence type="ECO:0000313" key="1">
    <source>
        <dbReference type="EMBL" id="VEL27878.1"/>
    </source>
</evidence>
<dbReference type="AlphaFoldDB" id="A0A448X4I7"/>
<dbReference type="EMBL" id="CAAALY010090606">
    <property type="protein sequence ID" value="VEL27878.1"/>
    <property type="molecule type" value="Genomic_DNA"/>
</dbReference>
<accession>A0A448X4I7</accession>
<organism evidence="1 2">
    <name type="scientific">Protopolystoma xenopodis</name>
    <dbReference type="NCBI Taxonomy" id="117903"/>
    <lineage>
        <taxon>Eukaryota</taxon>
        <taxon>Metazoa</taxon>
        <taxon>Spiralia</taxon>
        <taxon>Lophotrochozoa</taxon>
        <taxon>Platyhelminthes</taxon>
        <taxon>Monogenea</taxon>
        <taxon>Polyopisthocotylea</taxon>
        <taxon>Polystomatidea</taxon>
        <taxon>Polystomatidae</taxon>
        <taxon>Protopolystoma</taxon>
    </lineage>
</organism>
<sequence length="98" mass="11180">MDFGFPVITGAYYYDVLWAPNNVSNPNSKPSFVSSIWAEITSRLTYIEPKLELIDQATQDPIQFIESGVHGYHLTALRSHSRIFIYIYSLICQLCTCV</sequence>
<dbReference type="Proteomes" id="UP000784294">
    <property type="component" value="Unassembled WGS sequence"/>
</dbReference>
<gene>
    <name evidence="1" type="ORF">PXEA_LOCUS21318</name>
</gene>
<keyword evidence="2" id="KW-1185">Reference proteome</keyword>
<protein>
    <submittedName>
        <fullName evidence="1">Uncharacterized protein</fullName>
    </submittedName>
</protein>
<comment type="caution">
    <text evidence="1">The sequence shown here is derived from an EMBL/GenBank/DDBJ whole genome shotgun (WGS) entry which is preliminary data.</text>
</comment>
<evidence type="ECO:0000313" key="2">
    <source>
        <dbReference type="Proteomes" id="UP000784294"/>
    </source>
</evidence>